<dbReference type="Proteomes" id="UP000221653">
    <property type="component" value="Unassembled WGS sequence"/>
</dbReference>
<evidence type="ECO:0000256" key="1">
    <source>
        <dbReference type="SAM" id="Phobius"/>
    </source>
</evidence>
<dbReference type="AlphaFoldDB" id="A0A2A9DMW1"/>
<keyword evidence="1" id="KW-1133">Transmembrane helix</keyword>
<dbReference type="STRING" id="1724.GCA_001044175_01592"/>
<feature type="signal peptide" evidence="2">
    <location>
        <begin position="1"/>
        <end position="23"/>
    </location>
</feature>
<reference evidence="3 4" key="1">
    <citation type="submission" date="2017-10" db="EMBL/GenBank/DDBJ databases">
        <title>Sequencing the genomes of 1000 actinobacteria strains.</title>
        <authorList>
            <person name="Klenk H.-P."/>
        </authorList>
    </citation>
    <scope>NUCLEOTIDE SEQUENCE [LARGE SCALE GENOMIC DNA]</scope>
    <source>
        <strain evidence="3 4">DSM 20688</strain>
    </source>
</reference>
<keyword evidence="1" id="KW-0472">Membrane</keyword>
<feature type="chain" id="PRO_5039144140" evidence="2">
    <location>
        <begin position="24"/>
        <end position="286"/>
    </location>
</feature>
<accession>A0A2A9DMW1</accession>
<keyword evidence="1" id="KW-0812">Transmembrane</keyword>
<dbReference type="NCBIfam" id="TIGR03769">
    <property type="entry name" value="P_ac_wall_RPT"/>
    <property type="match status" value="1"/>
</dbReference>
<protein>
    <submittedName>
        <fullName evidence="3">Surface-anchored protein</fullName>
    </submittedName>
</protein>
<comment type="caution">
    <text evidence="3">The sequence shown here is derived from an EMBL/GenBank/DDBJ whole genome shotgun (WGS) entry which is preliminary data.</text>
</comment>
<dbReference type="RefSeq" id="WP_048379963.1">
    <property type="nucleotide sequence ID" value="NZ_LDYE01000006.1"/>
</dbReference>
<keyword evidence="2" id="KW-0732">Signal</keyword>
<dbReference type="NCBIfam" id="NF038134">
    <property type="entry name" value="choice_anch_M"/>
    <property type="match status" value="1"/>
</dbReference>
<gene>
    <name evidence="3" type="ORF">ATK06_0311</name>
</gene>
<proteinExistence type="predicted"/>
<evidence type="ECO:0000256" key="2">
    <source>
        <dbReference type="SAM" id="SignalP"/>
    </source>
</evidence>
<sequence length="286" mass="30266">MTTRATRIATVSLIAALIPSALIAPAHGHVDPALQQHVDANERHAPAGESATLTAGHADIGPTITDDGGARTMSLKVRDDHAQPPVWRELSDVTVNVPDHAAITLPDDRAYDFTGGEAGKPVWVLPQTEATDVPWLGWNTQHPGLIESGAQGVTLSLTQVEGPGQFSLFLQNGGFEAPQVLWNSAENLPQDLWVDMNTHTHANWVFSAPGTYELTVTATATGADGTEYSATAPLRFEVGSEQARAEYTPASSTTWLYIVAAAVIIAVLVGAAVAVRRRRSAGGERA</sequence>
<name>A0A2A9DMW1_9CORY</name>
<evidence type="ECO:0000313" key="4">
    <source>
        <dbReference type="Proteomes" id="UP000221653"/>
    </source>
</evidence>
<organism evidence="3 4">
    <name type="scientific">Corynebacterium renale</name>
    <dbReference type="NCBI Taxonomy" id="1724"/>
    <lineage>
        <taxon>Bacteria</taxon>
        <taxon>Bacillati</taxon>
        <taxon>Actinomycetota</taxon>
        <taxon>Actinomycetes</taxon>
        <taxon>Mycobacteriales</taxon>
        <taxon>Corynebacteriaceae</taxon>
        <taxon>Corynebacterium</taxon>
    </lineage>
</organism>
<dbReference type="InterPro" id="IPR022435">
    <property type="entry name" value="Surface-anchored_actinobac"/>
</dbReference>
<dbReference type="EMBL" id="PDJF01000001">
    <property type="protein sequence ID" value="PFG27260.1"/>
    <property type="molecule type" value="Genomic_DNA"/>
</dbReference>
<keyword evidence="4" id="KW-1185">Reference proteome</keyword>
<evidence type="ECO:0000313" key="3">
    <source>
        <dbReference type="EMBL" id="PFG27260.1"/>
    </source>
</evidence>
<dbReference type="OrthoDB" id="4424311at2"/>
<feature type="transmembrane region" description="Helical" evidence="1">
    <location>
        <begin position="255"/>
        <end position="275"/>
    </location>
</feature>